<accession>A0A371PYP6</accession>
<evidence type="ECO:0000313" key="6">
    <source>
        <dbReference type="Proteomes" id="UP000262477"/>
    </source>
</evidence>
<comment type="caution">
    <text evidence="5">The sequence shown here is derived from an EMBL/GenBank/DDBJ whole genome shotgun (WGS) entry which is preliminary data.</text>
</comment>
<keyword evidence="2" id="KW-0238">DNA-binding</keyword>
<evidence type="ECO:0000256" key="1">
    <source>
        <dbReference type="ARBA" id="ARBA00023015"/>
    </source>
</evidence>
<dbReference type="AlphaFoldDB" id="A0A371PYP6"/>
<keyword evidence="6" id="KW-1185">Reference proteome</keyword>
<feature type="domain" description="HTH arsR-type" evidence="4">
    <location>
        <begin position="225"/>
        <end position="296"/>
    </location>
</feature>
<evidence type="ECO:0000256" key="3">
    <source>
        <dbReference type="ARBA" id="ARBA00023163"/>
    </source>
</evidence>
<name>A0A371PYP6_STRIH</name>
<evidence type="ECO:0000259" key="4">
    <source>
        <dbReference type="SMART" id="SM00418"/>
    </source>
</evidence>
<dbReference type="Proteomes" id="UP000262477">
    <property type="component" value="Unassembled WGS sequence"/>
</dbReference>
<dbReference type="SUPFAM" id="SSF46785">
    <property type="entry name" value="Winged helix' DNA-binding domain"/>
    <property type="match status" value="1"/>
</dbReference>
<dbReference type="Pfam" id="PF12840">
    <property type="entry name" value="HTH_20"/>
    <property type="match status" value="1"/>
</dbReference>
<dbReference type="InterPro" id="IPR051011">
    <property type="entry name" value="Metal_resp_trans_reg"/>
</dbReference>
<dbReference type="InterPro" id="IPR036388">
    <property type="entry name" value="WH-like_DNA-bd_sf"/>
</dbReference>
<proteinExistence type="predicted"/>
<dbReference type="InterPro" id="IPR036390">
    <property type="entry name" value="WH_DNA-bd_sf"/>
</dbReference>
<dbReference type="SMART" id="SM00418">
    <property type="entry name" value="HTH_ARSR"/>
    <property type="match status" value="1"/>
</dbReference>
<keyword evidence="1" id="KW-0805">Transcription regulation</keyword>
<sequence length="335" mass="36110">MTTGDQVLRIHFTVEDIANTRMLATLGPLAESAFALYLFGRNGDVAFHEWRRSVRAELGKDAARFTALSQQFRTLEELPAAFADAFTPGADPDQVPSGEDRRGARLLADLCRVAVLPHWSLIRSHLDGAREGWGRVAISHGVERLLGSVHPKVRWRAPVLELRHGPNRDIRLDGRGLLLCPSFFLSEQSCSFVTAVGKEAMPALVFPVKASSRVDIWGTSEHDEQALGALVGHTRAAALEALAEGCSTGELADRLGISLAGASKHAAVLRRSGLVTTSRNRNTALHALTPLGTALLRSSDRFISPPPAPVSRVPAQRMRPLQLNGVGPGTNRAAV</sequence>
<dbReference type="OrthoDB" id="3808065at2"/>
<dbReference type="PANTHER" id="PTHR43132">
    <property type="entry name" value="ARSENICAL RESISTANCE OPERON REPRESSOR ARSR-RELATED"/>
    <property type="match status" value="1"/>
</dbReference>
<dbReference type="InterPro" id="IPR011991">
    <property type="entry name" value="ArsR-like_HTH"/>
</dbReference>
<dbReference type="EMBL" id="QUAC01000209">
    <property type="protein sequence ID" value="REK87554.1"/>
    <property type="molecule type" value="Genomic_DNA"/>
</dbReference>
<dbReference type="Gene3D" id="1.10.10.10">
    <property type="entry name" value="Winged helix-like DNA-binding domain superfamily/Winged helix DNA-binding domain"/>
    <property type="match status" value="1"/>
</dbReference>
<dbReference type="GO" id="GO:0003700">
    <property type="term" value="F:DNA-binding transcription factor activity"/>
    <property type="evidence" value="ECO:0007669"/>
    <property type="project" value="InterPro"/>
</dbReference>
<organism evidence="5 6">
    <name type="scientific">Streptomyces inhibens</name>
    <dbReference type="NCBI Taxonomy" id="2293571"/>
    <lineage>
        <taxon>Bacteria</taxon>
        <taxon>Bacillati</taxon>
        <taxon>Actinomycetota</taxon>
        <taxon>Actinomycetes</taxon>
        <taxon>Kitasatosporales</taxon>
        <taxon>Streptomycetaceae</taxon>
        <taxon>Streptomyces</taxon>
    </lineage>
</organism>
<dbReference type="PANTHER" id="PTHR43132:SF8">
    <property type="entry name" value="HTH-TYPE TRANSCRIPTIONAL REGULATOR KMTR"/>
    <property type="match status" value="1"/>
</dbReference>
<dbReference type="CDD" id="cd00090">
    <property type="entry name" value="HTH_ARSR"/>
    <property type="match status" value="1"/>
</dbReference>
<gene>
    <name evidence="5" type="ORF">DY245_26120</name>
</gene>
<dbReference type="InterPro" id="IPR001845">
    <property type="entry name" value="HTH_ArsR_DNA-bd_dom"/>
</dbReference>
<evidence type="ECO:0000313" key="5">
    <source>
        <dbReference type="EMBL" id="REK87554.1"/>
    </source>
</evidence>
<evidence type="ECO:0000256" key="2">
    <source>
        <dbReference type="ARBA" id="ARBA00023125"/>
    </source>
</evidence>
<keyword evidence="3" id="KW-0804">Transcription</keyword>
<dbReference type="GO" id="GO:0003677">
    <property type="term" value="F:DNA binding"/>
    <property type="evidence" value="ECO:0007669"/>
    <property type="project" value="UniProtKB-KW"/>
</dbReference>
<protein>
    <submittedName>
        <fullName evidence="5">ArsR family transcriptional regulator</fullName>
    </submittedName>
</protein>
<reference evidence="5 6" key="1">
    <citation type="submission" date="2018-08" db="EMBL/GenBank/DDBJ databases">
        <title>Streptomyces NEAU-D10 sp. nov., a novel Actinomycete isolated from soil.</title>
        <authorList>
            <person name="Jin L."/>
        </authorList>
    </citation>
    <scope>NUCLEOTIDE SEQUENCE [LARGE SCALE GENOMIC DNA]</scope>
    <source>
        <strain evidence="5 6">NEAU-D10</strain>
    </source>
</reference>